<reference evidence="9 10" key="1">
    <citation type="submission" date="2017-07" db="EMBL/GenBank/DDBJ databases">
        <title>Draft Genome Sequences of Select Purple Nonsulfur Bacteria.</title>
        <authorList>
            <person name="Lasarre B."/>
            <person name="Mckinlay J.B."/>
        </authorList>
    </citation>
    <scope>NUCLEOTIDE SEQUENCE [LARGE SCALE GENOMIC DNA]</scope>
    <source>
        <strain evidence="9 10">DSM 11290</strain>
    </source>
</reference>
<feature type="transmembrane region" description="Helical" evidence="7">
    <location>
        <begin position="367"/>
        <end position="386"/>
    </location>
</feature>
<accession>A0A327JNG7</accession>
<dbReference type="InterPro" id="IPR011701">
    <property type="entry name" value="MFS"/>
</dbReference>
<dbReference type="Gene3D" id="1.20.1720.10">
    <property type="entry name" value="Multidrug resistance protein D"/>
    <property type="match status" value="1"/>
</dbReference>
<evidence type="ECO:0000256" key="4">
    <source>
        <dbReference type="ARBA" id="ARBA00022692"/>
    </source>
</evidence>
<dbReference type="EMBL" id="NPEV01000030">
    <property type="protein sequence ID" value="RAI26432.1"/>
    <property type="molecule type" value="Genomic_DNA"/>
</dbReference>
<feature type="transmembrane region" description="Helical" evidence="7">
    <location>
        <begin position="141"/>
        <end position="161"/>
    </location>
</feature>
<feature type="transmembrane region" description="Helical" evidence="7">
    <location>
        <begin position="79"/>
        <end position="100"/>
    </location>
</feature>
<keyword evidence="10" id="KW-1185">Reference proteome</keyword>
<dbReference type="PANTHER" id="PTHR42718">
    <property type="entry name" value="MAJOR FACILITATOR SUPERFAMILY MULTIDRUG TRANSPORTER MFSC"/>
    <property type="match status" value="1"/>
</dbReference>
<dbReference type="InterPro" id="IPR036259">
    <property type="entry name" value="MFS_trans_sf"/>
</dbReference>
<feature type="transmembrane region" description="Helical" evidence="7">
    <location>
        <begin position="276"/>
        <end position="297"/>
    </location>
</feature>
<dbReference type="OrthoDB" id="7494101at2"/>
<evidence type="ECO:0000313" key="9">
    <source>
        <dbReference type="EMBL" id="RAI26432.1"/>
    </source>
</evidence>
<organism evidence="9 10">
    <name type="scientific">Rhodobium orientis</name>
    <dbReference type="NCBI Taxonomy" id="34017"/>
    <lineage>
        <taxon>Bacteria</taxon>
        <taxon>Pseudomonadati</taxon>
        <taxon>Pseudomonadota</taxon>
        <taxon>Alphaproteobacteria</taxon>
        <taxon>Hyphomicrobiales</taxon>
        <taxon>Rhodobiaceae</taxon>
        <taxon>Rhodobium</taxon>
    </lineage>
</organism>
<evidence type="ECO:0000313" key="10">
    <source>
        <dbReference type="Proteomes" id="UP000249299"/>
    </source>
</evidence>
<proteinExistence type="predicted"/>
<dbReference type="InterPro" id="IPR020846">
    <property type="entry name" value="MFS_dom"/>
</dbReference>
<keyword evidence="3" id="KW-1003">Cell membrane</keyword>
<feature type="transmembrane region" description="Helical" evidence="7">
    <location>
        <begin position="167"/>
        <end position="186"/>
    </location>
</feature>
<dbReference type="GO" id="GO:0022857">
    <property type="term" value="F:transmembrane transporter activity"/>
    <property type="evidence" value="ECO:0007669"/>
    <property type="project" value="InterPro"/>
</dbReference>
<feature type="transmembrane region" description="Helical" evidence="7">
    <location>
        <begin position="219"/>
        <end position="241"/>
    </location>
</feature>
<dbReference type="SUPFAM" id="SSF103473">
    <property type="entry name" value="MFS general substrate transporter"/>
    <property type="match status" value="1"/>
</dbReference>
<feature type="transmembrane region" description="Helical" evidence="7">
    <location>
        <begin position="247"/>
        <end position="264"/>
    </location>
</feature>
<keyword evidence="2" id="KW-0813">Transport</keyword>
<dbReference type="Proteomes" id="UP000249299">
    <property type="component" value="Unassembled WGS sequence"/>
</dbReference>
<evidence type="ECO:0000256" key="2">
    <source>
        <dbReference type="ARBA" id="ARBA00022448"/>
    </source>
</evidence>
<dbReference type="AlphaFoldDB" id="A0A327JNG7"/>
<evidence type="ECO:0000256" key="5">
    <source>
        <dbReference type="ARBA" id="ARBA00022989"/>
    </source>
</evidence>
<feature type="transmembrane region" description="Helical" evidence="7">
    <location>
        <begin position="340"/>
        <end position="361"/>
    </location>
</feature>
<evidence type="ECO:0000259" key="8">
    <source>
        <dbReference type="PROSITE" id="PS50850"/>
    </source>
</evidence>
<protein>
    <submittedName>
        <fullName evidence="9">MFS transporter</fullName>
    </submittedName>
</protein>
<keyword evidence="4 7" id="KW-0812">Transmembrane</keyword>
<dbReference type="PANTHER" id="PTHR42718:SF46">
    <property type="entry name" value="BLR6921 PROTEIN"/>
    <property type="match status" value="1"/>
</dbReference>
<feature type="transmembrane region" description="Helical" evidence="7">
    <location>
        <begin position="49"/>
        <end position="67"/>
    </location>
</feature>
<comment type="subcellular location">
    <subcellularLocation>
        <location evidence="1">Cell membrane</location>
        <topology evidence="1">Multi-pass membrane protein</topology>
    </subcellularLocation>
</comment>
<sequence>MRGSSSSLRRSAAFVLVASGTVIGLAGTDLVLPAVPSLPAALGGTLERAQLVLAAFTGGTVVGLLMFGELGNRFDQRKLLAASLLVYAIVSALAGTVGSLDALIGLRAVQGASATAAAVFAPGILRALYGDDDAVGALGRISSIEVLAPALGPIAGLWLLNAFGWRASFYLLATLSLCLALLVVFGREIIPAAKRQNGTGGYRGLLSNWTFLRNAVEHAATVGALLLFVFGAPTVFVVGLGATVTDFIVMQAIGITVFIVLANISGRLVKRFTVEWVVRVGAVMFAAGAVALFAYAIAGGGSAAVVTAIFLVVNAGLGVRGPAGFHQAIVAAEDDARGSAFVIMAMLAVAAVGTALVAPFITDGLVPLAAVTAILALTALLLRFSARPA</sequence>
<evidence type="ECO:0000256" key="6">
    <source>
        <dbReference type="ARBA" id="ARBA00023136"/>
    </source>
</evidence>
<dbReference type="Pfam" id="PF07690">
    <property type="entry name" value="MFS_1"/>
    <property type="match status" value="1"/>
</dbReference>
<comment type="caution">
    <text evidence="9">The sequence shown here is derived from an EMBL/GenBank/DDBJ whole genome shotgun (WGS) entry which is preliminary data.</text>
</comment>
<gene>
    <name evidence="9" type="ORF">CH339_13940</name>
</gene>
<dbReference type="PROSITE" id="PS50850">
    <property type="entry name" value="MFS"/>
    <property type="match status" value="1"/>
</dbReference>
<evidence type="ECO:0000256" key="1">
    <source>
        <dbReference type="ARBA" id="ARBA00004651"/>
    </source>
</evidence>
<keyword evidence="5 7" id="KW-1133">Transmembrane helix</keyword>
<dbReference type="GO" id="GO:0005886">
    <property type="term" value="C:plasma membrane"/>
    <property type="evidence" value="ECO:0007669"/>
    <property type="project" value="UniProtKB-SubCell"/>
</dbReference>
<keyword evidence="6 7" id="KW-0472">Membrane</keyword>
<evidence type="ECO:0000256" key="7">
    <source>
        <dbReference type="SAM" id="Phobius"/>
    </source>
</evidence>
<name>A0A327JNG7_9HYPH</name>
<feature type="transmembrane region" description="Helical" evidence="7">
    <location>
        <begin position="112"/>
        <end position="129"/>
    </location>
</feature>
<evidence type="ECO:0000256" key="3">
    <source>
        <dbReference type="ARBA" id="ARBA00022475"/>
    </source>
</evidence>
<feature type="transmembrane region" description="Helical" evidence="7">
    <location>
        <begin position="303"/>
        <end position="319"/>
    </location>
</feature>
<feature type="domain" description="Major facilitator superfamily (MFS) profile" evidence="8">
    <location>
        <begin position="13"/>
        <end position="389"/>
    </location>
</feature>